<gene>
    <name evidence="1" type="ORF">V6N11_068512</name>
</gene>
<evidence type="ECO:0000313" key="2">
    <source>
        <dbReference type="Proteomes" id="UP001396334"/>
    </source>
</evidence>
<name>A0ABR2PAP8_9ROSI</name>
<evidence type="ECO:0000313" key="1">
    <source>
        <dbReference type="EMBL" id="KAK8985245.1"/>
    </source>
</evidence>
<dbReference type="EMBL" id="JBBPBN010000069">
    <property type="protein sequence ID" value="KAK8985245.1"/>
    <property type="molecule type" value="Genomic_DNA"/>
</dbReference>
<organism evidence="1 2">
    <name type="scientific">Hibiscus sabdariffa</name>
    <name type="common">roselle</name>
    <dbReference type="NCBI Taxonomy" id="183260"/>
    <lineage>
        <taxon>Eukaryota</taxon>
        <taxon>Viridiplantae</taxon>
        <taxon>Streptophyta</taxon>
        <taxon>Embryophyta</taxon>
        <taxon>Tracheophyta</taxon>
        <taxon>Spermatophyta</taxon>
        <taxon>Magnoliopsida</taxon>
        <taxon>eudicotyledons</taxon>
        <taxon>Gunneridae</taxon>
        <taxon>Pentapetalae</taxon>
        <taxon>rosids</taxon>
        <taxon>malvids</taxon>
        <taxon>Malvales</taxon>
        <taxon>Malvaceae</taxon>
        <taxon>Malvoideae</taxon>
        <taxon>Hibiscus</taxon>
    </lineage>
</organism>
<comment type="caution">
    <text evidence="1">The sequence shown here is derived from an EMBL/GenBank/DDBJ whole genome shotgun (WGS) entry which is preliminary data.</text>
</comment>
<sequence length="132" mass="15350">MVAIYLLSQINHLKAVRGEHLTTKLKEAPHRYPITRLREQNITLNDANNQSSNHRYHCEQHTICTIRVKLIPANLRSTPHHLLSRTMMNALQDAWCGSLHSYTLLLQSSRTLQYRVLTNQIRTEDFVIPTKP</sequence>
<proteinExistence type="predicted"/>
<reference evidence="1 2" key="1">
    <citation type="journal article" date="2024" name="G3 (Bethesda)">
        <title>Genome assembly of Hibiscus sabdariffa L. provides insights into metabolisms of medicinal natural products.</title>
        <authorList>
            <person name="Kim T."/>
        </authorList>
    </citation>
    <scope>NUCLEOTIDE SEQUENCE [LARGE SCALE GENOMIC DNA]</scope>
    <source>
        <strain evidence="1">TK-2024</strain>
        <tissue evidence="1">Old leaves</tissue>
    </source>
</reference>
<accession>A0ABR2PAP8</accession>
<keyword evidence="2" id="KW-1185">Reference proteome</keyword>
<protein>
    <submittedName>
        <fullName evidence="1">Uncharacterized protein</fullName>
    </submittedName>
</protein>
<dbReference type="Proteomes" id="UP001396334">
    <property type="component" value="Unassembled WGS sequence"/>
</dbReference>